<evidence type="ECO:0000313" key="2">
    <source>
        <dbReference type="Proteomes" id="UP001500596"/>
    </source>
</evidence>
<organism evidence="1 2">
    <name type="scientific">Microbacterium lacus</name>
    <dbReference type="NCBI Taxonomy" id="415217"/>
    <lineage>
        <taxon>Bacteria</taxon>
        <taxon>Bacillati</taxon>
        <taxon>Actinomycetota</taxon>
        <taxon>Actinomycetes</taxon>
        <taxon>Micrococcales</taxon>
        <taxon>Microbacteriaceae</taxon>
        <taxon>Microbacterium</taxon>
    </lineage>
</organism>
<name>A0ABN2GVG8_9MICO</name>
<sequence>MAAGDTEYAALLQQMDDNTPNCEDDPRFIQDELTPRDVFEMRGMCRTCPLIAACEAYSAAGKPKGGFWAGRHYGATRKDKR</sequence>
<gene>
    <name evidence="1" type="ORF">GCM10009807_21770</name>
</gene>
<dbReference type="Proteomes" id="UP001500596">
    <property type="component" value="Unassembled WGS sequence"/>
</dbReference>
<comment type="caution">
    <text evidence="1">The sequence shown here is derived from an EMBL/GenBank/DDBJ whole genome shotgun (WGS) entry which is preliminary data.</text>
</comment>
<evidence type="ECO:0000313" key="1">
    <source>
        <dbReference type="EMBL" id="GAA1677489.1"/>
    </source>
</evidence>
<dbReference type="RefSeq" id="WP_344054458.1">
    <property type="nucleotide sequence ID" value="NZ_BAAAPK010000001.1"/>
</dbReference>
<accession>A0ABN2GVG8</accession>
<evidence type="ECO:0008006" key="3">
    <source>
        <dbReference type="Google" id="ProtNLM"/>
    </source>
</evidence>
<protein>
    <recommendedName>
        <fullName evidence="3">4Fe-4S Wbl-type domain-containing protein</fullName>
    </recommendedName>
</protein>
<proteinExistence type="predicted"/>
<dbReference type="EMBL" id="BAAAPK010000001">
    <property type="protein sequence ID" value="GAA1677489.1"/>
    <property type="molecule type" value="Genomic_DNA"/>
</dbReference>
<keyword evidence="2" id="KW-1185">Reference proteome</keyword>
<reference evidence="1 2" key="1">
    <citation type="journal article" date="2019" name="Int. J. Syst. Evol. Microbiol.">
        <title>The Global Catalogue of Microorganisms (GCM) 10K type strain sequencing project: providing services to taxonomists for standard genome sequencing and annotation.</title>
        <authorList>
            <consortium name="The Broad Institute Genomics Platform"/>
            <consortium name="The Broad Institute Genome Sequencing Center for Infectious Disease"/>
            <person name="Wu L."/>
            <person name="Ma J."/>
        </authorList>
    </citation>
    <scope>NUCLEOTIDE SEQUENCE [LARGE SCALE GENOMIC DNA]</scope>
    <source>
        <strain evidence="1 2">JCM 15575</strain>
    </source>
</reference>